<dbReference type="AlphaFoldDB" id="A0A1I5X1V8"/>
<feature type="transmembrane region" description="Helical" evidence="1">
    <location>
        <begin position="169"/>
        <end position="185"/>
    </location>
</feature>
<dbReference type="PIRSF" id="PIRSF038959">
    <property type="entry name" value="SdpI"/>
    <property type="match status" value="1"/>
</dbReference>
<dbReference type="Pfam" id="PF13630">
    <property type="entry name" value="SdpI"/>
    <property type="match status" value="1"/>
</dbReference>
<dbReference type="InterPro" id="IPR026272">
    <property type="entry name" value="SdpI"/>
</dbReference>
<organism evidence="3 4">
    <name type="scientific">Parafilimonas terrae</name>
    <dbReference type="NCBI Taxonomy" id="1465490"/>
    <lineage>
        <taxon>Bacteria</taxon>
        <taxon>Pseudomonadati</taxon>
        <taxon>Bacteroidota</taxon>
        <taxon>Chitinophagia</taxon>
        <taxon>Chitinophagales</taxon>
        <taxon>Chitinophagaceae</taxon>
        <taxon>Parafilimonas</taxon>
    </lineage>
</organism>
<dbReference type="EMBL" id="FOXQ01000007">
    <property type="protein sequence ID" value="SFQ25995.1"/>
    <property type="molecule type" value="Genomic_DNA"/>
</dbReference>
<dbReference type="STRING" id="1465490.SAMN05444277_107153"/>
<reference evidence="3 4" key="1">
    <citation type="submission" date="2016-10" db="EMBL/GenBank/DDBJ databases">
        <authorList>
            <person name="de Groot N.N."/>
        </authorList>
    </citation>
    <scope>NUCLEOTIDE SEQUENCE [LARGE SCALE GENOMIC DNA]</scope>
    <source>
        <strain evidence="3 4">DSM 28286</strain>
    </source>
</reference>
<keyword evidence="1" id="KW-0812">Transmembrane</keyword>
<dbReference type="Proteomes" id="UP000199031">
    <property type="component" value="Unassembled WGS sequence"/>
</dbReference>
<feature type="transmembrane region" description="Helical" evidence="1">
    <location>
        <begin position="90"/>
        <end position="110"/>
    </location>
</feature>
<proteinExistence type="predicted"/>
<evidence type="ECO:0000256" key="1">
    <source>
        <dbReference type="SAM" id="Phobius"/>
    </source>
</evidence>
<feature type="domain" description="DUF1648" evidence="2">
    <location>
        <begin position="11"/>
        <end position="49"/>
    </location>
</feature>
<protein>
    <submittedName>
        <fullName evidence="3">Uncharacterized membrane protein</fullName>
    </submittedName>
</protein>
<dbReference type="PANTHER" id="PTHR37810:SF5">
    <property type="entry name" value="IMMUNITY PROTEIN SDPI"/>
    <property type="match status" value="1"/>
</dbReference>
<dbReference type="GO" id="GO:0009636">
    <property type="term" value="P:response to toxic substance"/>
    <property type="evidence" value="ECO:0007669"/>
    <property type="project" value="TreeGrafter"/>
</dbReference>
<evidence type="ECO:0000313" key="4">
    <source>
        <dbReference type="Proteomes" id="UP000199031"/>
    </source>
</evidence>
<dbReference type="OrthoDB" id="9808690at2"/>
<feature type="transmembrane region" description="Helical" evidence="1">
    <location>
        <begin position="116"/>
        <end position="139"/>
    </location>
</feature>
<keyword evidence="1" id="KW-1133">Transmembrane helix</keyword>
<evidence type="ECO:0000313" key="3">
    <source>
        <dbReference type="EMBL" id="SFQ25995.1"/>
    </source>
</evidence>
<name>A0A1I5X1V8_9BACT</name>
<keyword evidence="1" id="KW-0472">Membrane</keyword>
<accession>A0A1I5X1V8</accession>
<evidence type="ECO:0000259" key="2">
    <source>
        <dbReference type="Pfam" id="PF07853"/>
    </source>
</evidence>
<keyword evidence="4" id="KW-1185">Reference proteome</keyword>
<dbReference type="RefSeq" id="WP_090659115.1">
    <property type="nucleotide sequence ID" value="NZ_FOXQ01000007.1"/>
</dbReference>
<sequence>MKTLLRNIIWLVLLAPAVYLAVVWNKIPATVPTHFDIHGNADGYSSRESFQRIIVALIIINAGVYLIVSNIYRIDPKKTASLNKDRMQRMGLYVCAYLSAISMMVIYASMHNDPSVIMKFVFIAMGLLFALIGSNMYNIKPNYFAGMRLPWTLESEDNWRRTHRLAGKLWFFGGLCIALTAFIFAGDSALYVSAVIMAAIIIIPVIYSYRIYKNQTNKL</sequence>
<dbReference type="InterPro" id="IPR025962">
    <property type="entry name" value="SdpI/YhfL"/>
</dbReference>
<dbReference type="Pfam" id="PF07853">
    <property type="entry name" value="DUF1648"/>
    <property type="match status" value="1"/>
</dbReference>
<feature type="transmembrane region" description="Helical" evidence="1">
    <location>
        <begin position="49"/>
        <end position="69"/>
    </location>
</feature>
<dbReference type="PANTHER" id="PTHR37810">
    <property type="entry name" value="IMMUNITY PROTEIN SDPI"/>
    <property type="match status" value="1"/>
</dbReference>
<feature type="transmembrane region" description="Helical" evidence="1">
    <location>
        <begin position="191"/>
        <end position="209"/>
    </location>
</feature>
<gene>
    <name evidence="3" type="ORF">SAMN05444277_107153</name>
</gene>
<dbReference type="InterPro" id="IPR012867">
    <property type="entry name" value="DUF1648"/>
</dbReference>